<proteinExistence type="predicted"/>
<dbReference type="Proteomes" id="UP000474159">
    <property type="component" value="Unassembled WGS sequence"/>
</dbReference>
<reference evidence="2 3" key="1">
    <citation type="submission" date="2019-09" db="EMBL/GenBank/DDBJ databases">
        <title>YIM 48816 draft genome.</title>
        <authorList>
            <person name="Jiang L."/>
        </authorList>
    </citation>
    <scope>NUCLEOTIDE SEQUENCE [LARGE SCALE GENOMIC DNA]</scope>
    <source>
        <strain evidence="2 3">YIM 48816</strain>
    </source>
</reference>
<dbReference type="RefSeq" id="WP_151000096.1">
    <property type="nucleotide sequence ID" value="NZ_BPQY01000305.1"/>
</dbReference>
<evidence type="ECO:0000313" key="2">
    <source>
        <dbReference type="EMBL" id="KAB1079361.1"/>
    </source>
</evidence>
<dbReference type="EMBL" id="VZZK01000009">
    <property type="protein sequence ID" value="KAB1079361.1"/>
    <property type="molecule type" value="Genomic_DNA"/>
</dbReference>
<protein>
    <submittedName>
        <fullName evidence="2">Uncharacterized protein</fullName>
    </submittedName>
</protein>
<feature type="region of interest" description="Disordered" evidence="1">
    <location>
        <begin position="53"/>
        <end position="95"/>
    </location>
</feature>
<organism evidence="2 3">
    <name type="scientific">Methylobacterium soli</name>
    <dbReference type="NCBI Taxonomy" id="553447"/>
    <lineage>
        <taxon>Bacteria</taxon>
        <taxon>Pseudomonadati</taxon>
        <taxon>Pseudomonadota</taxon>
        <taxon>Alphaproteobacteria</taxon>
        <taxon>Hyphomicrobiales</taxon>
        <taxon>Methylobacteriaceae</taxon>
        <taxon>Methylobacterium</taxon>
    </lineage>
</organism>
<feature type="region of interest" description="Disordered" evidence="1">
    <location>
        <begin position="1"/>
        <end position="26"/>
    </location>
</feature>
<gene>
    <name evidence="2" type="ORF">F6X53_11175</name>
</gene>
<keyword evidence="3" id="KW-1185">Reference proteome</keyword>
<evidence type="ECO:0000256" key="1">
    <source>
        <dbReference type="SAM" id="MobiDB-lite"/>
    </source>
</evidence>
<comment type="caution">
    <text evidence="2">The sequence shown here is derived from an EMBL/GenBank/DDBJ whole genome shotgun (WGS) entry which is preliminary data.</text>
</comment>
<sequence>MTELDDPLQVVPQQETAMPDKTTNTTDLAESTYDAELAKRAGNQVIGGELLAGEPEAKEPATNEPVAVSTDDADVGLTDTGADAANVAGERKTDL</sequence>
<feature type="compositionally biased region" description="Polar residues" evidence="1">
    <location>
        <begin position="11"/>
        <end position="26"/>
    </location>
</feature>
<name>A0A6L3SZ22_9HYPH</name>
<accession>A0A6L3SZ22</accession>
<evidence type="ECO:0000313" key="3">
    <source>
        <dbReference type="Proteomes" id="UP000474159"/>
    </source>
</evidence>
<dbReference type="AlphaFoldDB" id="A0A6L3SZ22"/>